<organism evidence="2 3">
    <name type="scientific">Teladorsagia circumcincta</name>
    <name type="common">Brown stomach worm</name>
    <name type="synonym">Ostertagia circumcincta</name>
    <dbReference type="NCBI Taxonomy" id="45464"/>
    <lineage>
        <taxon>Eukaryota</taxon>
        <taxon>Metazoa</taxon>
        <taxon>Ecdysozoa</taxon>
        <taxon>Nematoda</taxon>
        <taxon>Chromadorea</taxon>
        <taxon>Rhabditida</taxon>
        <taxon>Rhabditina</taxon>
        <taxon>Rhabditomorpha</taxon>
        <taxon>Strongyloidea</taxon>
        <taxon>Trichostrongylidae</taxon>
        <taxon>Teladorsagia</taxon>
    </lineage>
</organism>
<protein>
    <submittedName>
        <fullName evidence="2">Uncharacterized protein</fullName>
    </submittedName>
</protein>
<proteinExistence type="predicted"/>
<accession>A0A2G9U602</accession>
<gene>
    <name evidence="2" type="ORF">TELCIR_12724</name>
</gene>
<feature type="compositionally biased region" description="Pro residues" evidence="1">
    <location>
        <begin position="41"/>
        <end position="58"/>
    </location>
</feature>
<evidence type="ECO:0000256" key="1">
    <source>
        <dbReference type="SAM" id="MobiDB-lite"/>
    </source>
</evidence>
<dbReference type="AlphaFoldDB" id="A0A2G9U602"/>
<name>A0A2G9U602_TELCI</name>
<evidence type="ECO:0000313" key="3">
    <source>
        <dbReference type="Proteomes" id="UP000230423"/>
    </source>
</evidence>
<sequence length="92" mass="10191">MVRLVDLSSLSVRSQYDEELSLHDDGELSLTKSYFDFRRNQPPPKPPPPPPPQKPSTPPGMGKVRKANDFETIDECVSNWGAVQALAKKKGA</sequence>
<keyword evidence="3" id="KW-1185">Reference proteome</keyword>
<feature type="region of interest" description="Disordered" evidence="1">
    <location>
        <begin position="31"/>
        <end position="65"/>
    </location>
</feature>
<dbReference type="EMBL" id="KZ348880">
    <property type="protein sequence ID" value="PIO65594.1"/>
    <property type="molecule type" value="Genomic_DNA"/>
</dbReference>
<reference evidence="2 3" key="1">
    <citation type="submission" date="2015-09" db="EMBL/GenBank/DDBJ databases">
        <title>Draft genome of the parasitic nematode Teladorsagia circumcincta isolate WARC Sus (inbred).</title>
        <authorList>
            <person name="Mitreva M."/>
        </authorList>
    </citation>
    <scope>NUCLEOTIDE SEQUENCE [LARGE SCALE GENOMIC DNA]</scope>
    <source>
        <strain evidence="2 3">S</strain>
    </source>
</reference>
<evidence type="ECO:0000313" key="2">
    <source>
        <dbReference type="EMBL" id="PIO65594.1"/>
    </source>
</evidence>
<dbReference type="OrthoDB" id="5869323at2759"/>
<dbReference type="Proteomes" id="UP000230423">
    <property type="component" value="Unassembled WGS sequence"/>
</dbReference>